<proteinExistence type="predicted"/>
<dbReference type="EMBL" id="BNJF01000004">
    <property type="protein sequence ID" value="GHO48782.1"/>
    <property type="molecule type" value="Genomic_DNA"/>
</dbReference>
<name>A0A8J3I914_9CHLR</name>
<sequence length="58" mass="6314">MRAGCGDKPHVQFGRGGLVFLSNQDLAFYLTFANGKPFVERSTTGGQTQEMMVDTDVS</sequence>
<protein>
    <submittedName>
        <fullName evidence="2">Uncharacterized protein</fullName>
    </submittedName>
</protein>
<dbReference type="Proteomes" id="UP000612362">
    <property type="component" value="Unassembled WGS sequence"/>
</dbReference>
<evidence type="ECO:0000313" key="1">
    <source>
        <dbReference type="EMBL" id="GHO48782.1"/>
    </source>
</evidence>
<reference evidence="2" key="1">
    <citation type="submission" date="2020-10" db="EMBL/GenBank/DDBJ databases">
        <title>Taxonomic study of unclassified bacteria belonging to the class Ktedonobacteria.</title>
        <authorList>
            <person name="Yabe S."/>
            <person name="Wang C.M."/>
            <person name="Zheng Y."/>
            <person name="Sakai Y."/>
            <person name="Cavaletti L."/>
            <person name="Monciardini P."/>
            <person name="Donadio S."/>
        </authorList>
    </citation>
    <scope>NUCLEOTIDE SEQUENCE</scope>
    <source>
        <strain evidence="2">SOSP1-1</strain>
    </source>
</reference>
<dbReference type="EMBL" id="BNJF01000009">
    <property type="protein sequence ID" value="GHO50871.1"/>
    <property type="molecule type" value="Genomic_DNA"/>
</dbReference>
<dbReference type="AlphaFoldDB" id="A0A8J3I914"/>
<evidence type="ECO:0000313" key="2">
    <source>
        <dbReference type="EMBL" id="GHO50871.1"/>
    </source>
</evidence>
<keyword evidence="3" id="KW-1185">Reference proteome</keyword>
<organism evidence="2 3">
    <name type="scientific">Ktedonospora formicarum</name>
    <dbReference type="NCBI Taxonomy" id="2778364"/>
    <lineage>
        <taxon>Bacteria</taxon>
        <taxon>Bacillati</taxon>
        <taxon>Chloroflexota</taxon>
        <taxon>Ktedonobacteria</taxon>
        <taxon>Ktedonobacterales</taxon>
        <taxon>Ktedonobacteraceae</taxon>
        <taxon>Ktedonospora</taxon>
    </lineage>
</organism>
<gene>
    <name evidence="1" type="ORF">KSX_69450</name>
    <name evidence="2" type="ORF">KSX_90340</name>
</gene>
<accession>A0A8J3I914</accession>
<comment type="caution">
    <text evidence="2">The sequence shown here is derived from an EMBL/GenBank/DDBJ whole genome shotgun (WGS) entry which is preliminary data.</text>
</comment>
<evidence type="ECO:0000313" key="3">
    <source>
        <dbReference type="Proteomes" id="UP000612362"/>
    </source>
</evidence>